<dbReference type="EMBL" id="CDMZ01005820">
    <property type="protein sequence ID" value="CEM54804.1"/>
    <property type="molecule type" value="Genomic_DNA"/>
</dbReference>
<reference evidence="2" key="1">
    <citation type="submission" date="2014-11" db="EMBL/GenBank/DDBJ databases">
        <authorList>
            <person name="Otto D Thomas"/>
            <person name="Naeem Raeece"/>
        </authorList>
    </citation>
    <scope>NUCLEOTIDE SEQUENCE</scope>
</reference>
<feature type="region of interest" description="Disordered" evidence="1">
    <location>
        <begin position="371"/>
        <end position="421"/>
    </location>
</feature>
<evidence type="ECO:0000256" key="1">
    <source>
        <dbReference type="SAM" id="MobiDB-lite"/>
    </source>
</evidence>
<proteinExistence type="predicted"/>
<feature type="compositionally biased region" description="Low complexity" evidence="1">
    <location>
        <begin position="391"/>
        <end position="403"/>
    </location>
</feature>
<feature type="compositionally biased region" description="Low complexity" evidence="1">
    <location>
        <begin position="226"/>
        <end position="243"/>
    </location>
</feature>
<evidence type="ECO:0000313" key="2">
    <source>
        <dbReference type="EMBL" id="CEM54804.1"/>
    </source>
</evidence>
<feature type="region of interest" description="Disordered" evidence="1">
    <location>
        <begin position="1"/>
        <end position="66"/>
    </location>
</feature>
<accession>A0A0G4IC74</accession>
<feature type="compositionally biased region" description="Polar residues" evidence="1">
    <location>
        <begin position="156"/>
        <end position="173"/>
    </location>
</feature>
<name>A0A0G4IC74_9ALVE</name>
<gene>
    <name evidence="2" type="ORF">Cvel_2250</name>
</gene>
<feature type="compositionally biased region" description="Gly residues" evidence="1">
    <location>
        <begin position="404"/>
        <end position="421"/>
    </location>
</feature>
<feature type="compositionally biased region" description="Basic and acidic residues" evidence="1">
    <location>
        <begin position="29"/>
        <end position="39"/>
    </location>
</feature>
<feature type="region of interest" description="Disordered" evidence="1">
    <location>
        <begin position="147"/>
        <end position="277"/>
    </location>
</feature>
<protein>
    <submittedName>
        <fullName evidence="2">Uncharacterized protein</fullName>
    </submittedName>
</protein>
<dbReference type="AlphaFoldDB" id="A0A0G4IC74"/>
<dbReference type="VEuPathDB" id="CryptoDB:Cvel_2250"/>
<sequence>MEGEEERPVLPFEPPAPASASRGLLARAESGDPADREETASSSSSSSHSVKRNQSERMGAVGGEESQWKQCTGVTQIIRDADRQSLQCWGLLNTQPPGAPPSAFALLNPETKRYACIGSTFFKNRGSYLQCHGISIELFHEQAHEAAASERFRHPSAQSGGTSGSHGVNQTPSVEAGGSLGVGELEREGKGKGKRGANSSSEGGVGKESSLPEPFGRALEGWRRLSGGSTEGSSSSSSSSSEGTEGRTRTGAVSWRREGPESPSLSEGAEDEEQGGGTQAWDALKHLAGYTQERWKKEGPRALATEFAHAVGGKLYRMYTLPRDVFTEIGSVRQFGHLAFERAKQIGERSVAIVWRAQDIVVSLAKLDVGSAQQPGGTVERSADVPPSPPSGDSSSSSSSSRSAGGGEGGGGRKGWGGWSG</sequence>
<organism evidence="2">
    <name type="scientific">Chromera velia CCMP2878</name>
    <dbReference type="NCBI Taxonomy" id="1169474"/>
    <lineage>
        <taxon>Eukaryota</taxon>
        <taxon>Sar</taxon>
        <taxon>Alveolata</taxon>
        <taxon>Colpodellida</taxon>
        <taxon>Chromeraceae</taxon>
        <taxon>Chromera</taxon>
    </lineage>
</organism>